<dbReference type="Proteomes" id="UP001066276">
    <property type="component" value="Chromosome 3_1"/>
</dbReference>
<organism evidence="2 3">
    <name type="scientific">Pleurodeles waltl</name>
    <name type="common">Iberian ribbed newt</name>
    <dbReference type="NCBI Taxonomy" id="8319"/>
    <lineage>
        <taxon>Eukaryota</taxon>
        <taxon>Metazoa</taxon>
        <taxon>Chordata</taxon>
        <taxon>Craniata</taxon>
        <taxon>Vertebrata</taxon>
        <taxon>Euteleostomi</taxon>
        <taxon>Amphibia</taxon>
        <taxon>Batrachia</taxon>
        <taxon>Caudata</taxon>
        <taxon>Salamandroidea</taxon>
        <taxon>Salamandridae</taxon>
        <taxon>Pleurodelinae</taxon>
        <taxon>Pleurodeles</taxon>
    </lineage>
</organism>
<gene>
    <name evidence="2" type="ORF">NDU88_001791</name>
</gene>
<dbReference type="EMBL" id="JANPWB010000005">
    <property type="protein sequence ID" value="KAJ1184995.1"/>
    <property type="molecule type" value="Genomic_DNA"/>
</dbReference>
<evidence type="ECO:0000313" key="2">
    <source>
        <dbReference type="EMBL" id="KAJ1184995.1"/>
    </source>
</evidence>
<protein>
    <submittedName>
        <fullName evidence="2">Uncharacterized protein</fullName>
    </submittedName>
</protein>
<sequence>MPQAQSDGQLKTPDGQLGPIAEHAHVGAARLRSSHDRGRSCGAEQMKTELFGNCCSITPNACMLKGDPADREVCTSHATLEGWSDSGGGGVMGEGTLRILLDNAHRLRYVHKTL</sequence>
<dbReference type="AlphaFoldDB" id="A0AAV7U938"/>
<evidence type="ECO:0000256" key="1">
    <source>
        <dbReference type="SAM" id="MobiDB-lite"/>
    </source>
</evidence>
<keyword evidence="3" id="KW-1185">Reference proteome</keyword>
<reference evidence="2" key="1">
    <citation type="journal article" date="2022" name="bioRxiv">
        <title>Sequencing and chromosome-scale assembly of the giantPleurodeles waltlgenome.</title>
        <authorList>
            <person name="Brown T."/>
            <person name="Elewa A."/>
            <person name="Iarovenko S."/>
            <person name="Subramanian E."/>
            <person name="Araus A.J."/>
            <person name="Petzold A."/>
            <person name="Susuki M."/>
            <person name="Suzuki K.-i.T."/>
            <person name="Hayashi T."/>
            <person name="Toyoda A."/>
            <person name="Oliveira C."/>
            <person name="Osipova E."/>
            <person name="Leigh N.D."/>
            <person name="Simon A."/>
            <person name="Yun M.H."/>
        </authorList>
    </citation>
    <scope>NUCLEOTIDE SEQUENCE</scope>
    <source>
        <strain evidence="2">20211129_DDA</strain>
        <tissue evidence="2">Liver</tissue>
    </source>
</reference>
<comment type="caution">
    <text evidence="2">The sequence shown here is derived from an EMBL/GenBank/DDBJ whole genome shotgun (WGS) entry which is preliminary data.</text>
</comment>
<accession>A0AAV7U938</accession>
<proteinExistence type="predicted"/>
<evidence type="ECO:0000313" key="3">
    <source>
        <dbReference type="Proteomes" id="UP001066276"/>
    </source>
</evidence>
<feature type="region of interest" description="Disordered" evidence="1">
    <location>
        <begin position="1"/>
        <end position="40"/>
    </location>
</feature>
<name>A0AAV7U938_PLEWA</name>